<keyword evidence="3" id="KW-1185">Reference proteome</keyword>
<accession>A0AAD7TSH6</accession>
<evidence type="ECO:0000313" key="2">
    <source>
        <dbReference type="EMBL" id="KAJ8480868.1"/>
    </source>
</evidence>
<proteinExistence type="predicted"/>
<reference evidence="2" key="1">
    <citation type="submission" date="2022-11" db="EMBL/GenBank/DDBJ databases">
        <title>Genome Sequence of Cubamyces cubensis.</title>
        <authorList>
            <person name="Buettner E."/>
        </authorList>
    </citation>
    <scope>NUCLEOTIDE SEQUENCE</scope>
    <source>
        <strain evidence="2">MPL-01</strain>
    </source>
</reference>
<evidence type="ECO:0000256" key="1">
    <source>
        <dbReference type="SAM" id="MobiDB-lite"/>
    </source>
</evidence>
<protein>
    <submittedName>
        <fullName evidence="2">Uncharacterized protein</fullName>
    </submittedName>
</protein>
<feature type="compositionally biased region" description="Gly residues" evidence="1">
    <location>
        <begin position="107"/>
        <end position="116"/>
    </location>
</feature>
<sequence length="142" mass="14718">MTERLLSLLSSGSITSPPTRLAALPRTLSATPNLDAGDAAASIAAIATATVDVPVWTCAVAKRRDPIPVAGTDDKCGIVLDEGRLDRHRADTSDVGGVGDHYHRPHGGGSGLGGNGVSTHMKHSEEPELGGSDRPHDVLEQR</sequence>
<dbReference type="Proteomes" id="UP001215151">
    <property type="component" value="Unassembled WGS sequence"/>
</dbReference>
<organism evidence="2 3">
    <name type="scientific">Trametes cubensis</name>
    <dbReference type="NCBI Taxonomy" id="1111947"/>
    <lineage>
        <taxon>Eukaryota</taxon>
        <taxon>Fungi</taxon>
        <taxon>Dikarya</taxon>
        <taxon>Basidiomycota</taxon>
        <taxon>Agaricomycotina</taxon>
        <taxon>Agaricomycetes</taxon>
        <taxon>Polyporales</taxon>
        <taxon>Polyporaceae</taxon>
        <taxon>Trametes</taxon>
    </lineage>
</organism>
<evidence type="ECO:0000313" key="3">
    <source>
        <dbReference type="Proteomes" id="UP001215151"/>
    </source>
</evidence>
<feature type="region of interest" description="Disordered" evidence="1">
    <location>
        <begin position="89"/>
        <end position="142"/>
    </location>
</feature>
<gene>
    <name evidence="2" type="ORF">ONZ51_g6370</name>
</gene>
<dbReference type="AlphaFoldDB" id="A0AAD7TSH6"/>
<dbReference type="EMBL" id="JAPEVG010000152">
    <property type="protein sequence ID" value="KAJ8480868.1"/>
    <property type="molecule type" value="Genomic_DNA"/>
</dbReference>
<name>A0AAD7TSH6_9APHY</name>
<feature type="compositionally biased region" description="Basic and acidic residues" evidence="1">
    <location>
        <begin position="122"/>
        <end position="142"/>
    </location>
</feature>
<comment type="caution">
    <text evidence="2">The sequence shown here is derived from an EMBL/GenBank/DDBJ whole genome shotgun (WGS) entry which is preliminary data.</text>
</comment>